<organism evidence="1 2">
    <name type="scientific">Rhodococcus rhodochrous</name>
    <dbReference type="NCBI Taxonomy" id="1829"/>
    <lineage>
        <taxon>Bacteria</taxon>
        <taxon>Bacillati</taxon>
        <taxon>Actinomycetota</taxon>
        <taxon>Actinomycetes</taxon>
        <taxon>Mycobacteriales</taxon>
        <taxon>Nocardiaceae</taxon>
        <taxon>Rhodococcus</taxon>
    </lineage>
</organism>
<protein>
    <submittedName>
        <fullName evidence="1">Uncharacterized protein</fullName>
    </submittedName>
</protein>
<name>A0AA47ADG1_RHORH</name>
<dbReference type="Proteomes" id="UP001162740">
    <property type="component" value="Chromosome"/>
</dbReference>
<sequence length="68" mass="7421">MNETVSIRPEVPDHRRMIDAIIRLVRTLPARIPAGRSADPSVWPVVVPAGTPECTTDAVADYAIRVSI</sequence>
<evidence type="ECO:0000313" key="2">
    <source>
        <dbReference type="Proteomes" id="UP001162740"/>
    </source>
</evidence>
<dbReference type="EMBL" id="CP083974">
    <property type="protein sequence ID" value="UZF46747.1"/>
    <property type="molecule type" value="Genomic_DNA"/>
</dbReference>
<gene>
    <name evidence="1" type="ORF">KUM34_008785</name>
</gene>
<accession>A0AA47ADG1</accession>
<reference evidence="1 2" key="1">
    <citation type="journal article" date="2021" name="Front. Microbiol.">
        <title>Bacterial Transformation of Aromatic Monomers in Softwood Black Liquor.</title>
        <authorList>
            <person name="Navas L.E."/>
            <person name="Dexter G."/>
            <person name="Liu J."/>
            <person name="Levy-Booth D."/>
            <person name="Cho M."/>
            <person name="Jang S.K."/>
            <person name="Mansfield S.D."/>
            <person name="Renneckar S."/>
            <person name="Mohn W.W."/>
            <person name="Eltis L.D."/>
        </authorList>
    </citation>
    <scope>NUCLEOTIDE SEQUENCE [LARGE SCALE GENOMIC DNA]</scope>
    <source>
        <strain evidence="1 2">GD02</strain>
    </source>
</reference>
<evidence type="ECO:0000313" key="1">
    <source>
        <dbReference type="EMBL" id="UZF46747.1"/>
    </source>
</evidence>
<proteinExistence type="predicted"/>
<dbReference type="AlphaFoldDB" id="A0AA47ADG1"/>
<dbReference type="RefSeq" id="WP_202400096.1">
    <property type="nucleotide sequence ID" value="NZ_CBJNPB010000015.1"/>
</dbReference>